<accession>A0A2P2Q9H9</accession>
<feature type="region of interest" description="Disordered" evidence="1">
    <location>
        <begin position="1"/>
        <end position="20"/>
    </location>
</feature>
<proteinExistence type="predicted"/>
<name>A0A2P2Q9H9_RHIMU</name>
<sequence length="37" mass="4612">MRHRVEGKASKSKCKQISEPDFQPFRKFNKRRTWEFQ</sequence>
<dbReference type="AlphaFoldDB" id="A0A2P2Q9H9"/>
<protein>
    <submittedName>
        <fullName evidence="2">Uncharacterized protein</fullName>
    </submittedName>
</protein>
<organism evidence="2">
    <name type="scientific">Rhizophora mucronata</name>
    <name type="common">Asiatic mangrove</name>
    <dbReference type="NCBI Taxonomy" id="61149"/>
    <lineage>
        <taxon>Eukaryota</taxon>
        <taxon>Viridiplantae</taxon>
        <taxon>Streptophyta</taxon>
        <taxon>Embryophyta</taxon>
        <taxon>Tracheophyta</taxon>
        <taxon>Spermatophyta</taxon>
        <taxon>Magnoliopsida</taxon>
        <taxon>eudicotyledons</taxon>
        <taxon>Gunneridae</taxon>
        <taxon>Pentapetalae</taxon>
        <taxon>rosids</taxon>
        <taxon>fabids</taxon>
        <taxon>Malpighiales</taxon>
        <taxon>Rhizophoraceae</taxon>
        <taxon>Rhizophora</taxon>
    </lineage>
</organism>
<dbReference type="EMBL" id="GGEC01083119">
    <property type="protein sequence ID" value="MBX63603.1"/>
    <property type="molecule type" value="Transcribed_RNA"/>
</dbReference>
<evidence type="ECO:0000256" key="1">
    <source>
        <dbReference type="SAM" id="MobiDB-lite"/>
    </source>
</evidence>
<evidence type="ECO:0000313" key="2">
    <source>
        <dbReference type="EMBL" id="MBX63603.1"/>
    </source>
</evidence>
<reference evidence="2" key="1">
    <citation type="submission" date="2018-02" db="EMBL/GenBank/DDBJ databases">
        <title>Rhizophora mucronata_Transcriptome.</title>
        <authorList>
            <person name="Meera S.P."/>
            <person name="Sreeshan A."/>
            <person name="Augustine A."/>
        </authorList>
    </citation>
    <scope>NUCLEOTIDE SEQUENCE</scope>
    <source>
        <tissue evidence="2">Leaf</tissue>
    </source>
</reference>